<comment type="subcellular location">
    <subcellularLocation>
        <location evidence="10">Cell membrane</location>
        <topology evidence="10">Multi-pass membrane protein</topology>
    </subcellularLocation>
</comment>
<dbReference type="InterPro" id="IPR003811">
    <property type="entry name" value="G3P_acylTferase_PlsY"/>
</dbReference>
<dbReference type="NCBIfam" id="TIGR00023">
    <property type="entry name" value="glycerol-3-phosphate 1-O-acyltransferase PlsY"/>
    <property type="match status" value="1"/>
</dbReference>
<dbReference type="UniPathway" id="UPA00085"/>
<keyword evidence="11" id="KW-0012">Acyltransferase</keyword>
<comment type="subunit">
    <text evidence="10">Probably interacts with PlsX.</text>
</comment>
<evidence type="ECO:0000313" key="12">
    <source>
        <dbReference type="Proteomes" id="UP000233387"/>
    </source>
</evidence>
<evidence type="ECO:0000256" key="6">
    <source>
        <dbReference type="ARBA" id="ARBA00023098"/>
    </source>
</evidence>
<comment type="caution">
    <text evidence="11">The sequence shown here is derived from an EMBL/GenBank/DDBJ whole genome shotgun (WGS) entry which is preliminary data.</text>
</comment>
<gene>
    <name evidence="10" type="primary">plsY</name>
    <name evidence="11" type="ORF">Rain11_1516</name>
</gene>
<keyword evidence="1 10" id="KW-1003">Cell membrane</keyword>
<dbReference type="GO" id="GO:0005886">
    <property type="term" value="C:plasma membrane"/>
    <property type="evidence" value="ECO:0007669"/>
    <property type="project" value="UniProtKB-SubCell"/>
</dbReference>
<feature type="transmembrane region" description="Helical" evidence="10">
    <location>
        <begin position="57"/>
        <end position="77"/>
    </location>
</feature>
<evidence type="ECO:0000256" key="2">
    <source>
        <dbReference type="ARBA" id="ARBA00022516"/>
    </source>
</evidence>
<evidence type="ECO:0000256" key="10">
    <source>
        <dbReference type="HAMAP-Rule" id="MF_01043"/>
    </source>
</evidence>
<dbReference type="PANTHER" id="PTHR30309">
    <property type="entry name" value="INNER MEMBRANE PROTEIN YGIH"/>
    <property type="match status" value="1"/>
</dbReference>
<dbReference type="GO" id="GO:0008654">
    <property type="term" value="P:phospholipid biosynthetic process"/>
    <property type="evidence" value="ECO:0007669"/>
    <property type="project" value="UniProtKB-UniRule"/>
</dbReference>
<dbReference type="EC" id="2.3.1.275" evidence="10"/>
<dbReference type="SMART" id="SM01207">
    <property type="entry name" value="G3P_acyltransf"/>
    <property type="match status" value="1"/>
</dbReference>
<keyword evidence="12" id="KW-1185">Reference proteome</keyword>
<dbReference type="PANTHER" id="PTHR30309:SF0">
    <property type="entry name" value="GLYCEROL-3-PHOSPHATE ACYLTRANSFERASE-RELATED"/>
    <property type="match status" value="1"/>
</dbReference>
<evidence type="ECO:0000256" key="1">
    <source>
        <dbReference type="ARBA" id="ARBA00022475"/>
    </source>
</evidence>
<keyword evidence="7 10" id="KW-0472">Membrane</keyword>
<dbReference type="AlphaFoldDB" id="A0A2N3IEX4"/>
<keyword evidence="4 10" id="KW-0812">Transmembrane</keyword>
<evidence type="ECO:0000256" key="9">
    <source>
        <dbReference type="ARBA" id="ARBA00023264"/>
    </source>
</evidence>
<comment type="function">
    <text evidence="10">Catalyzes the transfer of an acyl group from acyl-phosphate (acyl-PO(4)) to glycerol-3-phosphate (G3P) to form lysophosphatidic acid (LPA). This enzyme utilizes acyl-phosphate as fatty acyl donor, but not acyl-CoA or acyl-ACP.</text>
</comment>
<comment type="catalytic activity">
    <reaction evidence="10">
        <text>an acyl phosphate + sn-glycerol 3-phosphate = a 1-acyl-sn-glycero-3-phosphate + phosphate</text>
        <dbReference type="Rhea" id="RHEA:34075"/>
        <dbReference type="ChEBI" id="CHEBI:43474"/>
        <dbReference type="ChEBI" id="CHEBI:57597"/>
        <dbReference type="ChEBI" id="CHEBI:57970"/>
        <dbReference type="ChEBI" id="CHEBI:59918"/>
        <dbReference type="EC" id="2.3.1.275"/>
    </reaction>
</comment>
<dbReference type="GO" id="GO:0043772">
    <property type="term" value="F:acyl-phosphate glycerol-3-phosphate acyltransferase activity"/>
    <property type="evidence" value="ECO:0007669"/>
    <property type="project" value="UniProtKB-UniRule"/>
</dbReference>
<dbReference type="OrthoDB" id="9777124at2"/>
<dbReference type="RefSeq" id="WP_101358786.1">
    <property type="nucleotide sequence ID" value="NZ_NKXO01000022.1"/>
</dbReference>
<protein>
    <recommendedName>
        <fullName evidence="10">Glycerol-3-phosphate acyltransferase</fullName>
    </recommendedName>
    <alternativeName>
        <fullName evidence="10">Acyl-PO4 G3P acyltransferase</fullName>
    </alternativeName>
    <alternativeName>
        <fullName evidence="10">Acyl-phosphate--glycerol-3-phosphate acyltransferase</fullName>
    </alternativeName>
    <alternativeName>
        <fullName evidence="10">G3P acyltransferase</fullName>
        <shortName evidence="10">GPAT</shortName>
        <ecNumber evidence="10">2.3.1.275</ecNumber>
    </alternativeName>
    <alternativeName>
        <fullName evidence="10">Lysophosphatidic acid synthase</fullName>
        <shortName evidence="10">LPA synthase</shortName>
    </alternativeName>
</protein>
<evidence type="ECO:0000256" key="5">
    <source>
        <dbReference type="ARBA" id="ARBA00022989"/>
    </source>
</evidence>
<proteinExistence type="inferred from homology"/>
<comment type="pathway">
    <text evidence="10">Lipid metabolism; phospholipid metabolism.</text>
</comment>
<dbReference type="Pfam" id="PF02660">
    <property type="entry name" value="G3P_acyltransf"/>
    <property type="match status" value="1"/>
</dbReference>
<feature type="transmembrane region" description="Helical" evidence="10">
    <location>
        <begin position="131"/>
        <end position="160"/>
    </location>
</feature>
<reference evidence="11 12" key="1">
    <citation type="submission" date="2017-06" db="EMBL/GenBank/DDBJ databases">
        <title>Raineya orbicola gen. nov., sp. nov. a slightly thermophilic bacterium of the phylum Bacteroidetes and the description of Raineyaceae fam. nov.</title>
        <authorList>
            <person name="Albuquerque L."/>
            <person name="Polonia A.R.M."/>
            <person name="Barroso C."/>
            <person name="Froufe H.J.C."/>
            <person name="Lage O."/>
            <person name="Lobo-Da-Cunha A."/>
            <person name="Egas C."/>
            <person name="Da Costa M.S."/>
        </authorList>
    </citation>
    <scope>NUCLEOTIDE SEQUENCE [LARGE SCALE GENOMIC DNA]</scope>
    <source>
        <strain evidence="11 12">SPSPC-11</strain>
    </source>
</reference>
<feature type="transmembrane region" description="Helical" evidence="10">
    <location>
        <begin position="6"/>
        <end position="25"/>
    </location>
</feature>
<keyword evidence="8 10" id="KW-0594">Phospholipid biosynthesis</keyword>
<keyword evidence="2 10" id="KW-0444">Lipid biosynthesis</keyword>
<evidence type="ECO:0000256" key="4">
    <source>
        <dbReference type="ARBA" id="ARBA00022692"/>
    </source>
</evidence>
<dbReference type="Proteomes" id="UP000233387">
    <property type="component" value="Unassembled WGS sequence"/>
</dbReference>
<evidence type="ECO:0000313" key="11">
    <source>
        <dbReference type="EMBL" id="PKQ68861.1"/>
    </source>
</evidence>
<dbReference type="HAMAP" id="MF_01043">
    <property type="entry name" value="PlsY"/>
    <property type="match status" value="1"/>
</dbReference>
<feature type="transmembrane region" description="Helical" evidence="10">
    <location>
        <begin position="89"/>
        <end position="111"/>
    </location>
</feature>
<dbReference type="EMBL" id="NKXO01000022">
    <property type="protein sequence ID" value="PKQ68861.1"/>
    <property type="molecule type" value="Genomic_DNA"/>
</dbReference>
<evidence type="ECO:0000256" key="7">
    <source>
        <dbReference type="ARBA" id="ARBA00023136"/>
    </source>
</evidence>
<keyword evidence="9 10" id="KW-1208">Phospholipid metabolism</keyword>
<name>A0A2N3IEX4_9BACT</name>
<feature type="transmembrane region" description="Helical" evidence="10">
    <location>
        <begin position="172"/>
        <end position="190"/>
    </location>
</feature>
<evidence type="ECO:0000256" key="3">
    <source>
        <dbReference type="ARBA" id="ARBA00022679"/>
    </source>
</evidence>
<sequence>MDTLAIIIAGIMAYLVGSIPTAVWVGRRFYDIDVREYGSKNAGATNTFRVLGKKAGIFVLAVDILKGFVATHLATLLLDLDHIIAYDLIYYQIAFGILAVIGHIFPIYVNFKGGKGVATILGMVIALHPQVALLSILVFLLVLIATHYVSLGSIIAGFSFPTFLITIPVFRQNNPTLVIFSSILAFLLIITHRKNIKRLLAGSESKIYLFRRRKV</sequence>
<organism evidence="11 12">
    <name type="scientific">Raineya orbicola</name>
    <dbReference type="NCBI Taxonomy" id="2016530"/>
    <lineage>
        <taxon>Bacteria</taxon>
        <taxon>Pseudomonadati</taxon>
        <taxon>Bacteroidota</taxon>
        <taxon>Cytophagia</taxon>
        <taxon>Cytophagales</taxon>
        <taxon>Raineyaceae</taxon>
        <taxon>Raineya</taxon>
    </lineage>
</organism>
<keyword evidence="6 10" id="KW-0443">Lipid metabolism</keyword>
<keyword evidence="5 10" id="KW-1133">Transmembrane helix</keyword>
<comment type="similarity">
    <text evidence="10">Belongs to the PlsY family.</text>
</comment>
<keyword evidence="3 10" id="KW-0808">Transferase</keyword>
<accession>A0A2N3IEX4</accession>
<evidence type="ECO:0000256" key="8">
    <source>
        <dbReference type="ARBA" id="ARBA00023209"/>
    </source>
</evidence>